<evidence type="ECO:0000256" key="17">
    <source>
        <dbReference type="PROSITE-ProRule" id="PRU10141"/>
    </source>
</evidence>
<keyword evidence="7" id="KW-0677">Repeat</keyword>
<dbReference type="FunFam" id="3.30.430.20:FF:000015">
    <property type="entry name" value="Cysteine-rich receptor-like protein kinase 3"/>
    <property type="match status" value="1"/>
</dbReference>
<keyword evidence="11 18" id="KW-1133">Transmembrane helix</keyword>
<keyword evidence="13" id="KW-0675">Receptor</keyword>
<keyword evidence="6 19" id="KW-0732">Signal</keyword>
<dbReference type="PROSITE" id="PS00108">
    <property type="entry name" value="PROTEIN_KINASE_ST"/>
    <property type="match status" value="1"/>
</dbReference>
<feature type="domain" description="Protein kinase" evidence="20">
    <location>
        <begin position="326"/>
        <end position="613"/>
    </location>
</feature>
<evidence type="ECO:0000256" key="2">
    <source>
        <dbReference type="ARBA" id="ARBA00022527"/>
    </source>
</evidence>
<feature type="transmembrane region" description="Helical" evidence="18">
    <location>
        <begin position="259"/>
        <end position="283"/>
    </location>
</feature>
<feature type="domain" description="Gnk2-homologous" evidence="21">
    <location>
        <begin position="140"/>
        <end position="242"/>
    </location>
</feature>
<dbReference type="PROSITE" id="PS51473">
    <property type="entry name" value="GNK2"/>
    <property type="match status" value="2"/>
</dbReference>
<evidence type="ECO:0008006" key="24">
    <source>
        <dbReference type="Google" id="ProtNLM"/>
    </source>
</evidence>
<reference evidence="22 23" key="1">
    <citation type="submission" date="2024-01" db="EMBL/GenBank/DDBJ databases">
        <title>Genome assemblies of Stephania.</title>
        <authorList>
            <person name="Yang L."/>
        </authorList>
    </citation>
    <scope>NUCLEOTIDE SEQUENCE [LARGE SCALE GENOMIC DNA]</scope>
    <source>
        <strain evidence="22">QJT</strain>
        <tissue evidence="22">Leaf</tissue>
    </source>
</reference>
<dbReference type="FunFam" id="3.30.200.20:FF:001208">
    <property type="entry name" value="Putative DUF26-domain receptor-like protein kinase family protein"/>
    <property type="match status" value="1"/>
</dbReference>
<proteinExistence type="predicted"/>
<name>A0AAP0HMT2_9MAGN</name>
<evidence type="ECO:0000256" key="6">
    <source>
        <dbReference type="ARBA" id="ARBA00022729"/>
    </source>
</evidence>
<dbReference type="GO" id="GO:0016020">
    <property type="term" value="C:membrane"/>
    <property type="evidence" value="ECO:0007669"/>
    <property type="project" value="UniProtKB-SubCell"/>
</dbReference>
<evidence type="ECO:0000256" key="14">
    <source>
        <dbReference type="ARBA" id="ARBA00023180"/>
    </source>
</evidence>
<dbReference type="Gene3D" id="3.30.430.20">
    <property type="entry name" value="Gnk2 domain, C-X8-C-X2-C motif"/>
    <property type="match status" value="2"/>
</dbReference>
<dbReference type="PROSITE" id="PS50011">
    <property type="entry name" value="PROTEIN_KINASE_DOM"/>
    <property type="match status" value="1"/>
</dbReference>
<dbReference type="PROSITE" id="PS00107">
    <property type="entry name" value="PROTEIN_KINASE_ATP"/>
    <property type="match status" value="1"/>
</dbReference>
<dbReference type="GO" id="GO:0005524">
    <property type="term" value="F:ATP binding"/>
    <property type="evidence" value="ECO:0007669"/>
    <property type="project" value="UniProtKB-UniRule"/>
</dbReference>
<dbReference type="AlphaFoldDB" id="A0AAP0HMT2"/>
<feature type="binding site" evidence="17">
    <location>
        <position position="354"/>
    </location>
    <ligand>
        <name>ATP</name>
        <dbReference type="ChEBI" id="CHEBI:30616"/>
    </ligand>
</feature>
<dbReference type="Proteomes" id="UP001417504">
    <property type="component" value="Unassembled WGS sequence"/>
</dbReference>
<dbReference type="Gene3D" id="1.10.510.10">
    <property type="entry name" value="Transferase(Phosphotransferase) domain 1"/>
    <property type="match status" value="1"/>
</dbReference>
<comment type="subcellular location">
    <subcellularLocation>
        <location evidence="1">Membrane</location>
        <topology evidence="1">Single-pass membrane protein</topology>
    </subcellularLocation>
</comment>
<keyword evidence="14" id="KW-0325">Glycoprotein</keyword>
<comment type="catalytic activity">
    <reaction evidence="15">
        <text>L-seryl-[protein] + ATP = O-phospho-L-seryl-[protein] + ADP + H(+)</text>
        <dbReference type="Rhea" id="RHEA:17989"/>
        <dbReference type="Rhea" id="RHEA-COMP:9863"/>
        <dbReference type="Rhea" id="RHEA-COMP:11604"/>
        <dbReference type="ChEBI" id="CHEBI:15378"/>
        <dbReference type="ChEBI" id="CHEBI:29999"/>
        <dbReference type="ChEBI" id="CHEBI:30616"/>
        <dbReference type="ChEBI" id="CHEBI:83421"/>
        <dbReference type="ChEBI" id="CHEBI:456216"/>
    </reaction>
</comment>
<evidence type="ECO:0000259" key="20">
    <source>
        <dbReference type="PROSITE" id="PS50011"/>
    </source>
</evidence>
<evidence type="ECO:0000313" key="23">
    <source>
        <dbReference type="Proteomes" id="UP001417504"/>
    </source>
</evidence>
<dbReference type="FunFam" id="1.10.510.10:FF:000336">
    <property type="entry name" value="Cysteine-rich receptor-like protein kinase 2"/>
    <property type="match status" value="1"/>
</dbReference>
<evidence type="ECO:0000256" key="10">
    <source>
        <dbReference type="ARBA" id="ARBA00022840"/>
    </source>
</evidence>
<protein>
    <recommendedName>
        <fullName evidence="24">Cysteine-rich receptor-like protein kinase 2</fullName>
    </recommendedName>
</protein>
<dbReference type="InterPro" id="IPR017441">
    <property type="entry name" value="Protein_kinase_ATP_BS"/>
</dbReference>
<evidence type="ECO:0000256" key="19">
    <source>
        <dbReference type="SAM" id="SignalP"/>
    </source>
</evidence>
<dbReference type="PANTHER" id="PTHR47973">
    <property type="entry name" value="CYSTEINE-RICH RECEPTOR-LIKE PROTEIN KINASE 3"/>
    <property type="match status" value="1"/>
</dbReference>
<sequence length="649" mass="71458">MGSPQRSATATTVLVLLMVLGLVGKTISDPRTSIAGLFCSKTLAVSGNDFAHNFIRTMGNLSSMADDHGHGTTEVGEGPNSVYGLVQCFKDLSSIDCRLCFAEIRSILPKCYPNISGRIFLDGCFGRYENHSFFDQAMDSKDSNVCSSGRKSSNPDKFNQVLKMVISNVSLEAQRSGGFAVGSASSSQVSVFALAQCWQDLDKRLCNACLQNAASSIMSCSPGVEGRSLKAGCYMRYSTRVFWNLNQSTAAVHSSGKSYSLWIIICSALGGFLLIVVVVIWIVKAYMRRTYCDSLPDLLGSGLSEAISQSNLNFKYNDLKRATKRFDASNKLGQGSYGTVYKGILPDGREVAVKRLVLNTRQWIAQFFNEVDLINQVRHKNLVRLLGCSADGPESLLVYEYYANKSLDFFIFDVNKAKLLDWQRRLEIIHGVAEGLSYLHEESEIRIIHRDIKASNVLLDDKFKPKITDFGLARSIAEDQTHLSTGIAGTLGYMAPEYIVHGHLTDKADVYSFGMLTLEIVTGQRCSSVGTQPGQFFLSKIWSHYKTGTVDQLIDRNYYDEEVKDEILHVVNVALLCTQATSGYRPSMAKVVELLRSSKTEEGLYQPSDPPFLDVVPMEGRGELNNSCLLATGATQNISESSESSIAGR</sequence>
<dbReference type="EMBL" id="JBBNAE010000010">
    <property type="protein sequence ID" value="KAK9090372.1"/>
    <property type="molecule type" value="Genomic_DNA"/>
</dbReference>
<evidence type="ECO:0000256" key="1">
    <source>
        <dbReference type="ARBA" id="ARBA00004167"/>
    </source>
</evidence>
<dbReference type="SUPFAM" id="SSF56112">
    <property type="entry name" value="Protein kinase-like (PK-like)"/>
    <property type="match status" value="1"/>
</dbReference>
<evidence type="ECO:0000256" key="5">
    <source>
        <dbReference type="ARBA" id="ARBA00022692"/>
    </source>
</evidence>
<comment type="caution">
    <text evidence="22">The sequence shown here is derived from an EMBL/GenBank/DDBJ whole genome shotgun (WGS) entry which is preliminary data.</text>
</comment>
<gene>
    <name evidence="22" type="ORF">Sjap_023549</name>
</gene>
<evidence type="ECO:0000256" key="9">
    <source>
        <dbReference type="ARBA" id="ARBA00022777"/>
    </source>
</evidence>
<feature type="domain" description="Gnk2-homologous" evidence="21">
    <location>
        <begin position="32"/>
        <end position="133"/>
    </location>
</feature>
<keyword evidence="5 18" id="KW-0812">Transmembrane</keyword>
<dbReference type="FunFam" id="3.30.430.20:FF:000005">
    <property type="entry name" value="Cysteine-rich receptor-like protein kinase 2"/>
    <property type="match status" value="1"/>
</dbReference>
<dbReference type="InterPro" id="IPR038408">
    <property type="entry name" value="GNK2_sf"/>
</dbReference>
<evidence type="ECO:0000256" key="16">
    <source>
        <dbReference type="ARBA" id="ARBA00047951"/>
    </source>
</evidence>
<keyword evidence="4" id="KW-0808">Transferase</keyword>
<evidence type="ECO:0000313" key="22">
    <source>
        <dbReference type="EMBL" id="KAK9090372.1"/>
    </source>
</evidence>
<keyword evidence="12 18" id="KW-0472">Membrane</keyword>
<keyword evidence="3" id="KW-0597">Phosphoprotein</keyword>
<keyword evidence="2" id="KW-0723">Serine/threonine-protein kinase</keyword>
<evidence type="ECO:0000256" key="4">
    <source>
        <dbReference type="ARBA" id="ARBA00022679"/>
    </source>
</evidence>
<keyword evidence="8 17" id="KW-0547">Nucleotide-binding</keyword>
<dbReference type="CDD" id="cd23509">
    <property type="entry name" value="Gnk2-like"/>
    <property type="match status" value="2"/>
</dbReference>
<organism evidence="22 23">
    <name type="scientific">Stephania japonica</name>
    <dbReference type="NCBI Taxonomy" id="461633"/>
    <lineage>
        <taxon>Eukaryota</taxon>
        <taxon>Viridiplantae</taxon>
        <taxon>Streptophyta</taxon>
        <taxon>Embryophyta</taxon>
        <taxon>Tracheophyta</taxon>
        <taxon>Spermatophyta</taxon>
        <taxon>Magnoliopsida</taxon>
        <taxon>Ranunculales</taxon>
        <taxon>Menispermaceae</taxon>
        <taxon>Menispermoideae</taxon>
        <taxon>Cissampelideae</taxon>
        <taxon>Stephania</taxon>
    </lineage>
</organism>
<keyword evidence="10 17" id="KW-0067">ATP-binding</keyword>
<dbReference type="Gene3D" id="3.30.200.20">
    <property type="entry name" value="Phosphorylase Kinase, domain 1"/>
    <property type="match status" value="1"/>
</dbReference>
<accession>A0AAP0HMT2</accession>
<evidence type="ECO:0000256" key="8">
    <source>
        <dbReference type="ARBA" id="ARBA00022741"/>
    </source>
</evidence>
<keyword evidence="9" id="KW-0418">Kinase</keyword>
<feature type="chain" id="PRO_5042855168" description="Cysteine-rich receptor-like protein kinase 2" evidence="19">
    <location>
        <begin position="29"/>
        <end position="649"/>
    </location>
</feature>
<dbReference type="InterPro" id="IPR008271">
    <property type="entry name" value="Ser/Thr_kinase_AS"/>
</dbReference>
<dbReference type="InterPro" id="IPR002902">
    <property type="entry name" value="GNK2"/>
</dbReference>
<evidence type="ECO:0000256" key="7">
    <source>
        <dbReference type="ARBA" id="ARBA00022737"/>
    </source>
</evidence>
<dbReference type="SMART" id="SM00220">
    <property type="entry name" value="S_TKc"/>
    <property type="match status" value="1"/>
</dbReference>
<evidence type="ECO:0000256" key="11">
    <source>
        <dbReference type="ARBA" id="ARBA00022989"/>
    </source>
</evidence>
<evidence type="ECO:0000256" key="13">
    <source>
        <dbReference type="ARBA" id="ARBA00023170"/>
    </source>
</evidence>
<dbReference type="Pfam" id="PF07714">
    <property type="entry name" value="PK_Tyr_Ser-Thr"/>
    <property type="match status" value="1"/>
</dbReference>
<evidence type="ECO:0000256" key="12">
    <source>
        <dbReference type="ARBA" id="ARBA00023136"/>
    </source>
</evidence>
<dbReference type="InterPro" id="IPR011009">
    <property type="entry name" value="Kinase-like_dom_sf"/>
</dbReference>
<dbReference type="GO" id="GO:0004674">
    <property type="term" value="F:protein serine/threonine kinase activity"/>
    <property type="evidence" value="ECO:0007669"/>
    <property type="project" value="UniProtKB-KW"/>
</dbReference>
<feature type="signal peptide" evidence="19">
    <location>
        <begin position="1"/>
        <end position="28"/>
    </location>
</feature>
<evidence type="ECO:0000256" key="3">
    <source>
        <dbReference type="ARBA" id="ARBA00022553"/>
    </source>
</evidence>
<dbReference type="InterPro" id="IPR052059">
    <property type="entry name" value="CR_Ser/Thr_kinase"/>
</dbReference>
<comment type="catalytic activity">
    <reaction evidence="16">
        <text>L-threonyl-[protein] + ATP = O-phospho-L-threonyl-[protein] + ADP + H(+)</text>
        <dbReference type="Rhea" id="RHEA:46608"/>
        <dbReference type="Rhea" id="RHEA-COMP:11060"/>
        <dbReference type="Rhea" id="RHEA-COMP:11605"/>
        <dbReference type="ChEBI" id="CHEBI:15378"/>
        <dbReference type="ChEBI" id="CHEBI:30013"/>
        <dbReference type="ChEBI" id="CHEBI:30616"/>
        <dbReference type="ChEBI" id="CHEBI:61977"/>
        <dbReference type="ChEBI" id="CHEBI:456216"/>
    </reaction>
</comment>
<dbReference type="InterPro" id="IPR000719">
    <property type="entry name" value="Prot_kinase_dom"/>
</dbReference>
<evidence type="ECO:0000259" key="21">
    <source>
        <dbReference type="PROSITE" id="PS51473"/>
    </source>
</evidence>
<dbReference type="Pfam" id="PF01657">
    <property type="entry name" value="Stress-antifung"/>
    <property type="match status" value="2"/>
</dbReference>
<evidence type="ECO:0000256" key="18">
    <source>
        <dbReference type="SAM" id="Phobius"/>
    </source>
</evidence>
<keyword evidence="23" id="KW-1185">Reference proteome</keyword>
<evidence type="ECO:0000256" key="15">
    <source>
        <dbReference type="ARBA" id="ARBA00047558"/>
    </source>
</evidence>
<dbReference type="InterPro" id="IPR001245">
    <property type="entry name" value="Ser-Thr/Tyr_kinase_cat_dom"/>
</dbReference>